<proteinExistence type="predicted"/>
<evidence type="ECO:0000256" key="3">
    <source>
        <dbReference type="ARBA" id="ARBA00023163"/>
    </source>
</evidence>
<keyword evidence="3" id="KW-0804">Transcription</keyword>
<dbReference type="PANTHER" id="PTHR33204:SF37">
    <property type="entry name" value="HTH-TYPE TRANSCRIPTIONAL REGULATOR YODB"/>
    <property type="match status" value="1"/>
</dbReference>
<reference evidence="5 6" key="1">
    <citation type="submission" date="2018-08" db="EMBL/GenBank/DDBJ databases">
        <title>Erythrobacter zhengii sp.nov., a bacterium isolated from deep-sea sediment.</title>
        <authorList>
            <person name="Fang C."/>
            <person name="Wu Y.-H."/>
            <person name="Sun C."/>
            <person name="Wang H."/>
            <person name="Cheng H."/>
            <person name="Meng F.-X."/>
            <person name="Wang C.-S."/>
            <person name="Xu X.-W."/>
        </authorList>
    </citation>
    <scope>NUCLEOTIDE SEQUENCE [LARGE SCALE GENOMIC DNA]</scope>
    <source>
        <strain evidence="5 6">CCTCC AB 2015396</strain>
    </source>
</reference>
<protein>
    <submittedName>
        <fullName evidence="5">Transcriptional regulator</fullName>
    </submittedName>
</protein>
<dbReference type="InterPro" id="IPR036388">
    <property type="entry name" value="WH-like_DNA-bd_sf"/>
</dbReference>
<organism evidence="5 6">
    <name type="scientific">Aurantiacibacter xanthus</name>
    <dbReference type="NCBI Taxonomy" id="1784712"/>
    <lineage>
        <taxon>Bacteria</taxon>
        <taxon>Pseudomonadati</taxon>
        <taxon>Pseudomonadota</taxon>
        <taxon>Alphaproteobacteria</taxon>
        <taxon>Sphingomonadales</taxon>
        <taxon>Erythrobacteraceae</taxon>
        <taxon>Aurantiacibacter</taxon>
    </lineage>
</organism>
<dbReference type="EMBL" id="QXFM01000120">
    <property type="protein sequence ID" value="RIV82231.1"/>
    <property type="molecule type" value="Genomic_DNA"/>
</dbReference>
<name>A0A3A1P507_9SPHN</name>
<dbReference type="SUPFAM" id="SSF46785">
    <property type="entry name" value="Winged helix' DNA-binding domain"/>
    <property type="match status" value="1"/>
</dbReference>
<evidence type="ECO:0000313" key="6">
    <source>
        <dbReference type="Proteomes" id="UP000265366"/>
    </source>
</evidence>
<evidence type="ECO:0000259" key="4">
    <source>
        <dbReference type="PROSITE" id="PS51118"/>
    </source>
</evidence>
<sequence>MESGLSKREVEQREVARHASECALEDWLSFLGHRWNGLILWRLSSGSRSFTELSSGLSGITPKVLTERLASLTEKGLVERSQGASFPRTTAYALTEHGKDLADHLQRFYRWATENPLAQNAVACQR</sequence>
<dbReference type="AlphaFoldDB" id="A0A3A1P507"/>
<dbReference type="RefSeq" id="WP_119593795.1">
    <property type="nucleotide sequence ID" value="NZ_QXFM01000120.1"/>
</dbReference>
<evidence type="ECO:0000313" key="5">
    <source>
        <dbReference type="EMBL" id="RIV82231.1"/>
    </source>
</evidence>
<comment type="caution">
    <text evidence="5">The sequence shown here is derived from an EMBL/GenBank/DDBJ whole genome shotgun (WGS) entry which is preliminary data.</text>
</comment>
<keyword evidence="1" id="KW-0805">Transcription regulation</keyword>
<dbReference type="GO" id="GO:0003677">
    <property type="term" value="F:DNA binding"/>
    <property type="evidence" value="ECO:0007669"/>
    <property type="project" value="UniProtKB-KW"/>
</dbReference>
<dbReference type="PROSITE" id="PS51118">
    <property type="entry name" value="HTH_HXLR"/>
    <property type="match status" value="1"/>
</dbReference>
<dbReference type="GO" id="GO:0006355">
    <property type="term" value="P:regulation of DNA-templated transcription"/>
    <property type="evidence" value="ECO:0007669"/>
    <property type="project" value="UniProtKB-ARBA"/>
</dbReference>
<dbReference type="InterPro" id="IPR011991">
    <property type="entry name" value="ArsR-like_HTH"/>
</dbReference>
<gene>
    <name evidence="5" type="ORF">D2V17_15715</name>
</gene>
<dbReference type="Proteomes" id="UP000265366">
    <property type="component" value="Unassembled WGS sequence"/>
</dbReference>
<feature type="domain" description="HTH hxlR-type" evidence="4">
    <location>
        <begin position="22"/>
        <end position="120"/>
    </location>
</feature>
<keyword evidence="6" id="KW-1185">Reference proteome</keyword>
<dbReference type="InterPro" id="IPR002577">
    <property type="entry name" value="HTH_HxlR"/>
</dbReference>
<dbReference type="Pfam" id="PF01638">
    <property type="entry name" value="HxlR"/>
    <property type="match status" value="1"/>
</dbReference>
<accession>A0A3A1P507</accession>
<keyword evidence="2" id="KW-0238">DNA-binding</keyword>
<dbReference type="PANTHER" id="PTHR33204">
    <property type="entry name" value="TRANSCRIPTIONAL REGULATOR, MARR FAMILY"/>
    <property type="match status" value="1"/>
</dbReference>
<dbReference type="Gene3D" id="1.10.10.10">
    <property type="entry name" value="Winged helix-like DNA-binding domain superfamily/Winged helix DNA-binding domain"/>
    <property type="match status" value="1"/>
</dbReference>
<evidence type="ECO:0000256" key="1">
    <source>
        <dbReference type="ARBA" id="ARBA00023015"/>
    </source>
</evidence>
<dbReference type="InterPro" id="IPR036390">
    <property type="entry name" value="WH_DNA-bd_sf"/>
</dbReference>
<dbReference type="CDD" id="cd00090">
    <property type="entry name" value="HTH_ARSR"/>
    <property type="match status" value="1"/>
</dbReference>
<evidence type="ECO:0000256" key="2">
    <source>
        <dbReference type="ARBA" id="ARBA00023125"/>
    </source>
</evidence>
<dbReference type="OrthoDB" id="9782219at2"/>